<comment type="pathway">
    <text evidence="1">Carbohydrate acid metabolism.</text>
</comment>
<evidence type="ECO:0000256" key="3">
    <source>
        <dbReference type="ARBA" id="ARBA00011233"/>
    </source>
</evidence>
<comment type="subunit">
    <text evidence="3">Homotrimer.</text>
</comment>
<dbReference type="InterPro" id="IPR000887">
    <property type="entry name" value="Aldlse_KDPG_KHG"/>
</dbReference>
<proteinExistence type="inferred from homology"/>
<evidence type="ECO:0000313" key="6">
    <source>
        <dbReference type="EMBL" id="MFC7394965.1"/>
    </source>
</evidence>
<dbReference type="SUPFAM" id="SSF51569">
    <property type="entry name" value="Aldolase"/>
    <property type="match status" value="1"/>
</dbReference>
<evidence type="ECO:0000313" key="7">
    <source>
        <dbReference type="Proteomes" id="UP001596505"/>
    </source>
</evidence>
<evidence type="ECO:0000256" key="2">
    <source>
        <dbReference type="ARBA" id="ARBA00006906"/>
    </source>
</evidence>
<dbReference type="EMBL" id="JBHTCO010000041">
    <property type="protein sequence ID" value="MFC7394965.1"/>
    <property type="molecule type" value="Genomic_DNA"/>
</dbReference>
<dbReference type="Gene3D" id="3.20.20.70">
    <property type="entry name" value="Aldolase class I"/>
    <property type="match status" value="1"/>
</dbReference>
<reference evidence="7" key="1">
    <citation type="journal article" date="2019" name="Int. J. Syst. Evol. Microbiol.">
        <title>The Global Catalogue of Microorganisms (GCM) 10K type strain sequencing project: providing services to taxonomists for standard genome sequencing and annotation.</title>
        <authorList>
            <consortium name="The Broad Institute Genomics Platform"/>
            <consortium name="The Broad Institute Genome Sequencing Center for Infectious Disease"/>
            <person name="Wu L."/>
            <person name="Ma J."/>
        </authorList>
    </citation>
    <scope>NUCLEOTIDE SEQUENCE [LARGE SCALE GENOMIC DNA]</scope>
    <source>
        <strain evidence="7">CGMCC 1.16305</strain>
    </source>
</reference>
<name>A0ABW2Q4I9_9BACL</name>
<keyword evidence="4" id="KW-0456">Lyase</keyword>
<comment type="similarity">
    <text evidence="2">Belongs to the KHG/KDPG aldolase family.</text>
</comment>
<sequence length="210" mass="21894">MDTLSKILENKIIAIIRGVDSKKILPVARALNKGGIKLVEVTLNTPHALDSIKQLNEEMGEEMAIGAGTVLDPETARQSLLAGAAFIISPSLDIDTIKMTKRYGAVSIPGAYTPTEILKAYESGADIVKVFPADSVGPAFVKGVKGPLPQIPLAPTGGVNLSNAADYIKAGACAVGIGGSLVPSNIDTSESSLNELIDKAKQYVQAVQNI</sequence>
<dbReference type="PANTHER" id="PTHR30246:SF1">
    <property type="entry name" value="2-DEHYDRO-3-DEOXY-6-PHOSPHOGALACTONATE ALDOLASE-RELATED"/>
    <property type="match status" value="1"/>
</dbReference>
<protein>
    <submittedName>
        <fullName evidence="6">Bifunctional 4-hydroxy-2-oxoglutarate aldolase/2-dehydro-3-deoxy-phosphogluconate aldolase</fullName>
    </submittedName>
</protein>
<dbReference type="PANTHER" id="PTHR30246">
    <property type="entry name" value="2-KETO-3-DEOXY-6-PHOSPHOGLUCONATE ALDOLASE"/>
    <property type="match status" value="1"/>
</dbReference>
<keyword evidence="7" id="KW-1185">Reference proteome</keyword>
<comment type="caution">
    <text evidence="6">The sequence shown here is derived from an EMBL/GenBank/DDBJ whole genome shotgun (WGS) entry which is preliminary data.</text>
</comment>
<keyword evidence="5" id="KW-0119">Carbohydrate metabolism</keyword>
<dbReference type="CDD" id="cd00452">
    <property type="entry name" value="KDPG_aldolase"/>
    <property type="match status" value="1"/>
</dbReference>
<gene>
    <name evidence="6" type="ORF">ACFQRG_18805</name>
</gene>
<accession>A0ABW2Q4I9</accession>
<organism evidence="6 7">
    <name type="scientific">Scopulibacillus cellulosilyticus</name>
    <dbReference type="NCBI Taxonomy" id="2665665"/>
    <lineage>
        <taxon>Bacteria</taxon>
        <taxon>Bacillati</taxon>
        <taxon>Bacillota</taxon>
        <taxon>Bacilli</taxon>
        <taxon>Bacillales</taxon>
        <taxon>Sporolactobacillaceae</taxon>
        <taxon>Scopulibacillus</taxon>
    </lineage>
</organism>
<evidence type="ECO:0000256" key="5">
    <source>
        <dbReference type="ARBA" id="ARBA00023277"/>
    </source>
</evidence>
<dbReference type="RefSeq" id="WP_380968979.1">
    <property type="nucleotide sequence ID" value="NZ_JBHTCO010000041.1"/>
</dbReference>
<dbReference type="InterPro" id="IPR013785">
    <property type="entry name" value="Aldolase_TIM"/>
</dbReference>
<evidence type="ECO:0000256" key="4">
    <source>
        <dbReference type="ARBA" id="ARBA00023239"/>
    </source>
</evidence>
<dbReference type="NCBIfam" id="TIGR01182">
    <property type="entry name" value="eda"/>
    <property type="match status" value="1"/>
</dbReference>
<dbReference type="Pfam" id="PF01081">
    <property type="entry name" value="Aldolase"/>
    <property type="match status" value="1"/>
</dbReference>
<evidence type="ECO:0000256" key="1">
    <source>
        <dbReference type="ARBA" id="ARBA00004761"/>
    </source>
</evidence>
<dbReference type="Proteomes" id="UP001596505">
    <property type="component" value="Unassembled WGS sequence"/>
</dbReference>